<dbReference type="RefSeq" id="XP_062686045.1">
    <property type="nucleotide sequence ID" value="XM_062825343.1"/>
</dbReference>
<evidence type="ECO:0000313" key="3">
    <source>
        <dbReference type="Proteomes" id="UP001278500"/>
    </source>
</evidence>
<feature type="region of interest" description="Disordered" evidence="1">
    <location>
        <begin position="147"/>
        <end position="172"/>
    </location>
</feature>
<protein>
    <submittedName>
        <fullName evidence="2">Uncharacterized protein</fullName>
    </submittedName>
</protein>
<reference evidence="2" key="2">
    <citation type="submission" date="2023-06" db="EMBL/GenBank/DDBJ databases">
        <authorList>
            <consortium name="Lawrence Berkeley National Laboratory"/>
            <person name="Haridas S."/>
            <person name="Hensen N."/>
            <person name="Bonometti L."/>
            <person name="Westerberg I."/>
            <person name="Brannstrom I.O."/>
            <person name="Guillou S."/>
            <person name="Cros-Aarteil S."/>
            <person name="Calhoun S."/>
            <person name="Kuo A."/>
            <person name="Mondo S."/>
            <person name="Pangilinan J."/>
            <person name="Riley R."/>
            <person name="Labutti K."/>
            <person name="Andreopoulos B."/>
            <person name="Lipzen A."/>
            <person name="Chen C."/>
            <person name="Yanf M."/>
            <person name="Daum C."/>
            <person name="Ng V."/>
            <person name="Clum A."/>
            <person name="Steindorff A."/>
            <person name="Ohm R."/>
            <person name="Martin F."/>
            <person name="Silar P."/>
            <person name="Natvig D."/>
            <person name="Lalanne C."/>
            <person name="Gautier V."/>
            <person name="Ament-Velasquez S.L."/>
            <person name="Kruys A."/>
            <person name="Hutchinson M.I."/>
            <person name="Powell A.J."/>
            <person name="Barry K."/>
            <person name="Miller A.N."/>
            <person name="Grigoriev I.V."/>
            <person name="Debuchy R."/>
            <person name="Gladieux P."/>
            <person name="Thoren M.H."/>
            <person name="Johannesson H."/>
        </authorList>
    </citation>
    <scope>NUCLEOTIDE SEQUENCE</scope>
    <source>
        <strain evidence="2">CBS 560.94</strain>
    </source>
</reference>
<dbReference type="Proteomes" id="UP001278500">
    <property type="component" value="Unassembled WGS sequence"/>
</dbReference>
<accession>A0AAE0MX39</accession>
<sequence>MEASLDGLSEVGSLQMAKLEPGPVELGWVQKRYSVVRVVAPVWYQSRHSGILVLLMMCRPCAKFFLVTNVFEVLISPTGTAIPCLGDLVLPGESVQNVPLRLGSVSVRWWKQRWKLRLAASEPSERVRGELDSNFLRLHLISSRNQPNGGRHLDPFNRQLQSPSRPTCTPNSNCRRPLTTLLRETVTVASCGPEDDSLLAWFLPARPGPRLMALWPPFAAATAMLEATVP</sequence>
<dbReference type="GeneID" id="87862497"/>
<keyword evidence="3" id="KW-1185">Reference proteome</keyword>
<evidence type="ECO:0000256" key="1">
    <source>
        <dbReference type="SAM" id="MobiDB-lite"/>
    </source>
</evidence>
<evidence type="ECO:0000313" key="2">
    <source>
        <dbReference type="EMBL" id="KAK3354667.1"/>
    </source>
</evidence>
<proteinExistence type="predicted"/>
<organism evidence="2 3">
    <name type="scientific">Neurospora tetraspora</name>
    <dbReference type="NCBI Taxonomy" id="94610"/>
    <lineage>
        <taxon>Eukaryota</taxon>
        <taxon>Fungi</taxon>
        <taxon>Dikarya</taxon>
        <taxon>Ascomycota</taxon>
        <taxon>Pezizomycotina</taxon>
        <taxon>Sordariomycetes</taxon>
        <taxon>Sordariomycetidae</taxon>
        <taxon>Sordariales</taxon>
        <taxon>Sordariaceae</taxon>
        <taxon>Neurospora</taxon>
    </lineage>
</organism>
<feature type="compositionally biased region" description="Polar residues" evidence="1">
    <location>
        <begin position="158"/>
        <end position="172"/>
    </location>
</feature>
<dbReference type="EMBL" id="JAUEPP010000001">
    <property type="protein sequence ID" value="KAK3354667.1"/>
    <property type="molecule type" value="Genomic_DNA"/>
</dbReference>
<comment type="caution">
    <text evidence="2">The sequence shown here is derived from an EMBL/GenBank/DDBJ whole genome shotgun (WGS) entry which is preliminary data.</text>
</comment>
<gene>
    <name evidence="2" type="ORF">B0H65DRAFT_437992</name>
</gene>
<dbReference type="AlphaFoldDB" id="A0AAE0MX39"/>
<reference evidence="2" key="1">
    <citation type="journal article" date="2023" name="Mol. Phylogenet. Evol.">
        <title>Genome-scale phylogeny and comparative genomics of the fungal order Sordariales.</title>
        <authorList>
            <person name="Hensen N."/>
            <person name="Bonometti L."/>
            <person name="Westerberg I."/>
            <person name="Brannstrom I.O."/>
            <person name="Guillou S."/>
            <person name="Cros-Aarteil S."/>
            <person name="Calhoun S."/>
            <person name="Haridas S."/>
            <person name="Kuo A."/>
            <person name="Mondo S."/>
            <person name="Pangilinan J."/>
            <person name="Riley R."/>
            <person name="LaButti K."/>
            <person name="Andreopoulos B."/>
            <person name="Lipzen A."/>
            <person name="Chen C."/>
            <person name="Yan M."/>
            <person name="Daum C."/>
            <person name="Ng V."/>
            <person name="Clum A."/>
            <person name="Steindorff A."/>
            <person name="Ohm R.A."/>
            <person name="Martin F."/>
            <person name="Silar P."/>
            <person name="Natvig D.O."/>
            <person name="Lalanne C."/>
            <person name="Gautier V."/>
            <person name="Ament-Velasquez S.L."/>
            <person name="Kruys A."/>
            <person name="Hutchinson M.I."/>
            <person name="Powell A.J."/>
            <person name="Barry K."/>
            <person name="Miller A.N."/>
            <person name="Grigoriev I.V."/>
            <person name="Debuchy R."/>
            <person name="Gladieux P."/>
            <person name="Hiltunen Thoren M."/>
            <person name="Johannesson H."/>
        </authorList>
    </citation>
    <scope>NUCLEOTIDE SEQUENCE</scope>
    <source>
        <strain evidence="2">CBS 560.94</strain>
    </source>
</reference>
<name>A0AAE0MX39_9PEZI</name>